<organism evidence="2 3">
    <name type="scientific">Clostridium omnivorum</name>
    <dbReference type="NCBI Taxonomy" id="1604902"/>
    <lineage>
        <taxon>Bacteria</taxon>
        <taxon>Bacillati</taxon>
        <taxon>Bacillota</taxon>
        <taxon>Clostridia</taxon>
        <taxon>Eubacteriales</taxon>
        <taxon>Clostridiaceae</taxon>
        <taxon>Clostridium</taxon>
    </lineage>
</organism>
<gene>
    <name evidence="2" type="primary">myg1</name>
    <name evidence="2" type="ORF">bsdE14_32060</name>
</gene>
<evidence type="ECO:0000256" key="1">
    <source>
        <dbReference type="ARBA" id="ARBA00010105"/>
    </source>
</evidence>
<proteinExistence type="inferred from homology"/>
<dbReference type="PANTHER" id="PTHR11215:SF1">
    <property type="entry name" value="MYG1 EXONUCLEASE"/>
    <property type="match status" value="1"/>
</dbReference>
<sequence>MATAILKEVYDVELVRTRDNKILEKLDIVYDVGGGGLDHHGLDKVYREDGIPYASSGLVWNKFGRQVISNKNSSLGEEEVETVIKHIDRKLIEGIDALDNGVWIDTTEIPLMNISSIISGFNPNWKSDKDEDVAFNEAVQVASSILNNAVDNRLSVLKARECVVKAYEKRKTKELLILNKYCPYGEILRDIDENNEVLYVIYPRKDSYAIQTIRNDNREDKKKFPASWAGKRDEELSSVTGVKDAVFCHTGRFLAVAGSLEGIMKMAELALAEPEERKPSGIFEFIHKAMKKIKK</sequence>
<keyword evidence="2" id="KW-0378">Hydrolase</keyword>
<comment type="caution">
    <text evidence="2">The sequence shown here is derived from an EMBL/GenBank/DDBJ whole genome shotgun (WGS) entry which is preliminary data.</text>
</comment>
<reference evidence="2 3" key="1">
    <citation type="journal article" date="2024" name="Int. J. Syst. Evol. Microbiol.">
        <title>Clostridium omnivorum sp. nov., isolated from anoxic soil under the treatment of reductive soil disinfestation.</title>
        <authorList>
            <person name="Ueki A."/>
            <person name="Tonouchi A."/>
            <person name="Kaku N."/>
            <person name="Honma S."/>
            <person name="Ueki K."/>
        </authorList>
    </citation>
    <scope>NUCLEOTIDE SEQUENCE [LARGE SCALE GENOMIC DNA]</scope>
    <source>
        <strain evidence="2 3">E14</strain>
    </source>
</reference>
<protein>
    <submittedName>
        <fullName evidence="2">Metal-dependent hydrolase</fullName>
    </submittedName>
</protein>
<dbReference type="Pfam" id="PF03690">
    <property type="entry name" value="MYG1_exonuc"/>
    <property type="match status" value="1"/>
</dbReference>
<comment type="similarity">
    <text evidence="1">Belongs to the MYG1 family.</text>
</comment>
<dbReference type="EMBL" id="BRXR01000001">
    <property type="protein sequence ID" value="GLC31796.1"/>
    <property type="molecule type" value="Genomic_DNA"/>
</dbReference>
<evidence type="ECO:0000313" key="2">
    <source>
        <dbReference type="EMBL" id="GLC31796.1"/>
    </source>
</evidence>
<dbReference type="GO" id="GO:0016787">
    <property type="term" value="F:hydrolase activity"/>
    <property type="evidence" value="ECO:0007669"/>
    <property type="project" value="UniProtKB-KW"/>
</dbReference>
<accession>A0ABQ5N9A9</accession>
<dbReference type="Proteomes" id="UP001208567">
    <property type="component" value="Unassembled WGS sequence"/>
</dbReference>
<dbReference type="PANTHER" id="PTHR11215">
    <property type="entry name" value="METAL DEPENDENT HYDROLASE - RELATED"/>
    <property type="match status" value="1"/>
</dbReference>
<name>A0ABQ5N9A9_9CLOT</name>
<keyword evidence="3" id="KW-1185">Reference proteome</keyword>
<evidence type="ECO:0000313" key="3">
    <source>
        <dbReference type="Proteomes" id="UP001208567"/>
    </source>
</evidence>
<dbReference type="InterPro" id="IPR003226">
    <property type="entry name" value="MYG1_exonuclease"/>
</dbReference>